<accession>A0A2I0TUG9</accession>
<gene>
    <name evidence="1" type="ORF">llap_12258</name>
</gene>
<dbReference type="Proteomes" id="UP000233556">
    <property type="component" value="Unassembled WGS sequence"/>
</dbReference>
<reference evidence="2" key="1">
    <citation type="submission" date="2017-11" db="EMBL/GenBank/DDBJ databases">
        <authorList>
            <person name="Lima N.C."/>
            <person name="Parody-Merino A.M."/>
            <person name="Battley P.F."/>
            <person name="Fidler A.E."/>
            <person name="Prosdocimi F."/>
        </authorList>
    </citation>
    <scope>NUCLEOTIDE SEQUENCE [LARGE SCALE GENOMIC DNA]</scope>
</reference>
<name>A0A2I0TUG9_LIMLA</name>
<dbReference type="AlphaFoldDB" id="A0A2I0TUG9"/>
<keyword evidence="2" id="KW-1185">Reference proteome</keyword>
<sequence>MPATPQRPSASVVVKDDGSSTYPILHGSTSTRAAVHKLDELTGLVEKLTKPANTTFRFVFILRLSTQGCAGINLEAARFPALQRCKKWYTDNPSLKPLLQVSCKSNWRGELVRCGLCA</sequence>
<evidence type="ECO:0000313" key="1">
    <source>
        <dbReference type="EMBL" id="PKU37441.1"/>
    </source>
</evidence>
<protein>
    <submittedName>
        <fullName evidence="1">Uncharacterized protein</fullName>
    </submittedName>
</protein>
<evidence type="ECO:0000313" key="2">
    <source>
        <dbReference type="Proteomes" id="UP000233556"/>
    </source>
</evidence>
<organism evidence="1 2">
    <name type="scientific">Limosa lapponica baueri</name>
    <dbReference type="NCBI Taxonomy" id="1758121"/>
    <lineage>
        <taxon>Eukaryota</taxon>
        <taxon>Metazoa</taxon>
        <taxon>Chordata</taxon>
        <taxon>Craniata</taxon>
        <taxon>Vertebrata</taxon>
        <taxon>Euteleostomi</taxon>
        <taxon>Archelosauria</taxon>
        <taxon>Archosauria</taxon>
        <taxon>Dinosauria</taxon>
        <taxon>Saurischia</taxon>
        <taxon>Theropoda</taxon>
        <taxon>Coelurosauria</taxon>
        <taxon>Aves</taxon>
        <taxon>Neognathae</taxon>
        <taxon>Neoaves</taxon>
        <taxon>Charadriiformes</taxon>
        <taxon>Scolopacidae</taxon>
        <taxon>Limosa</taxon>
    </lineage>
</organism>
<proteinExistence type="predicted"/>
<dbReference type="EMBL" id="KZ507149">
    <property type="protein sequence ID" value="PKU37441.1"/>
    <property type="molecule type" value="Genomic_DNA"/>
</dbReference>
<reference evidence="2" key="2">
    <citation type="submission" date="2017-12" db="EMBL/GenBank/DDBJ databases">
        <title>Genome sequence of the Bar-tailed Godwit (Limosa lapponica baueri).</title>
        <authorList>
            <person name="Lima N.C.B."/>
            <person name="Parody-Merino A.M."/>
            <person name="Battley P.F."/>
            <person name="Fidler A.E."/>
            <person name="Prosdocimi F."/>
        </authorList>
    </citation>
    <scope>NUCLEOTIDE SEQUENCE [LARGE SCALE GENOMIC DNA]</scope>
</reference>